<proteinExistence type="predicted"/>
<keyword evidence="6" id="KW-1185">Reference proteome</keyword>
<dbReference type="InterPro" id="IPR001017">
    <property type="entry name" value="DH_E1"/>
</dbReference>
<evidence type="ECO:0000256" key="1">
    <source>
        <dbReference type="ARBA" id="ARBA00001964"/>
    </source>
</evidence>
<dbReference type="InterPro" id="IPR029061">
    <property type="entry name" value="THDP-binding"/>
</dbReference>
<dbReference type="OrthoDB" id="9766715at2"/>
<dbReference type="GO" id="GO:0004739">
    <property type="term" value="F:pyruvate dehydrogenase (acetyl-transferring) activity"/>
    <property type="evidence" value="ECO:0007669"/>
    <property type="project" value="TreeGrafter"/>
</dbReference>
<feature type="domain" description="Dehydrogenase E1 component" evidence="4">
    <location>
        <begin position="14"/>
        <end position="273"/>
    </location>
</feature>
<reference evidence="5 6" key="1">
    <citation type="submission" date="2016-06" db="EMBL/GenBank/DDBJ databases">
        <authorList>
            <person name="Kjaerup R.B."/>
            <person name="Dalgaard T.S."/>
            <person name="Juul-Madsen H.R."/>
        </authorList>
    </citation>
    <scope>NUCLEOTIDE SEQUENCE [LARGE SCALE GENOMIC DNA]</scope>
    <source>
        <strain evidence="5 6">CECT 5080</strain>
    </source>
</reference>
<evidence type="ECO:0000256" key="3">
    <source>
        <dbReference type="ARBA" id="ARBA00023052"/>
    </source>
</evidence>
<comment type="cofactor">
    <cofactor evidence="1">
        <name>thiamine diphosphate</name>
        <dbReference type="ChEBI" id="CHEBI:58937"/>
    </cofactor>
</comment>
<dbReference type="EC" id="1.1.1.-" evidence="5"/>
<dbReference type="EMBL" id="FLOC01000001">
    <property type="protein sequence ID" value="SBS25433.1"/>
    <property type="molecule type" value="Genomic_DNA"/>
</dbReference>
<dbReference type="AlphaFoldDB" id="A0A1A8T1C4"/>
<organism evidence="5 6">
    <name type="scientific">Marinomonas aquimarina</name>
    <dbReference type="NCBI Taxonomy" id="295068"/>
    <lineage>
        <taxon>Bacteria</taxon>
        <taxon>Pseudomonadati</taxon>
        <taxon>Pseudomonadota</taxon>
        <taxon>Gammaproteobacteria</taxon>
        <taxon>Oceanospirillales</taxon>
        <taxon>Oceanospirillaceae</taxon>
        <taxon>Marinomonas</taxon>
    </lineage>
</organism>
<dbReference type="PANTHER" id="PTHR11516">
    <property type="entry name" value="PYRUVATE DEHYDROGENASE E1 COMPONENT, ALPHA SUBUNIT BACTERIAL AND ORGANELLAR"/>
    <property type="match status" value="1"/>
</dbReference>
<dbReference type="Proteomes" id="UP000092627">
    <property type="component" value="Unassembled WGS sequence"/>
</dbReference>
<keyword evidence="3" id="KW-0786">Thiamine pyrophosphate</keyword>
<evidence type="ECO:0000256" key="2">
    <source>
        <dbReference type="ARBA" id="ARBA00023002"/>
    </source>
</evidence>
<dbReference type="SUPFAM" id="SSF52518">
    <property type="entry name" value="Thiamin diphosphate-binding fold (THDP-binding)"/>
    <property type="match status" value="1"/>
</dbReference>
<protein>
    <submittedName>
        <fullName evidence="5">Acetoin:2,6-dichlorophenolindophenol oxidoreductase subunit alpha</fullName>
        <ecNumber evidence="5">1.1.1.-</ecNumber>
    </submittedName>
</protein>
<name>A0A1A8T1C4_9GAMM</name>
<accession>A0A1A8T1C4</accession>
<evidence type="ECO:0000259" key="4">
    <source>
        <dbReference type="Pfam" id="PF00676"/>
    </source>
</evidence>
<dbReference type="RefSeq" id="WP_067204385.1">
    <property type="nucleotide sequence ID" value="NZ_FLOC01000001.1"/>
</dbReference>
<dbReference type="InterPro" id="IPR050642">
    <property type="entry name" value="PDH_E1_Alpha_Subunit"/>
</dbReference>
<dbReference type="Pfam" id="PF00676">
    <property type="entry name" value="E1_dh"/>
    <property type="match status" value="1"/>
</dbReference>
<sequence>MTNSNNYEALYRQALLIRRVEEEIIRLYPSDKVQSPVHLSIGQEAVAVGLCSLLKPEDRMFATYRSHAFYLAKGGDLNAMMAELFGKVDGCCGGKGGSMHLAYPQVGFMGTSAVVASGIPNAVGNAYANKILGKSDLTLSVFGDGATEEGVYHESLNFASLHQLPIIFICENNQFAVHTRLQARQSYAIREHVQSYGIDTFHIKEGYDFCAVQTQFAQMLESYRENPRPLFIEIDTCRYMEHVGPGEDFYGGYRDESEQAEWRANDPLLTDLQTYEALLPAVNQLIENSVAFAEASPFPTITDLYQDVY</sequence>
<gene>
    <name evidence="5" type="primary">acoA</name>
    <name evidence="5" type="ORF">MAQ5080_00263</name>
</gene>
<dbReference type="PANTHER" id="PTHR11516:SF60">
    <property type="entry name" value="PYRUVATE DEHYDROGENASE E1 COMPONENT SUBUNIT ALPHA"/>
    <property type="match status" value="1"/>
</dbReference>
<dbReference type="GO" id="GO:0006086">
    <property type="term" value="P:pyruvate decarboxylation to acetyl-CoA"/>
    <property type="evidence" value="ECO:0007669"/>
    <property type="project" value="TreeGrafter"/>
</dbReference>
<keyword evidence="2 5" id="KW-0560">Oxidoreductase</keyword>
<evidence type="ECO:0000313" key="5">
    <source>
        <dbReference type="EMBL" id="SBS25433.1"/>
    </source>
</evidence>
<dbReference type="Gene3D" id="3.40.50.970">
    <property type="match status" value="1"/>
</dbReference>
<dbReference type="STRING" id="295068.MAQ5080_00263"/>
<evidence type="ECO:0000313" key="6">
    <source>
        <dbReference type="Proteomes" id="UP000092627"/>
    </source>
</evidence>
<dbReference type="CDD" id="cd02000">
    <property type="entry name" value="TPP_E1_PDC_ADC_BCADC"/>
    <property type="match status" value="1"/>
</dbReference>